<dbReference type="InterPro" id="IPR027417">
    <property type="entry name" value="P-loop_NTPase"/>
</dbReference>
<dbReference type="GO" id="GO:0006261">
    <property type="term" value="P:DNA-templated DNA replication"/>
    <property type="evidence" value="ECO:0007669"/>
    <property type="project" value="TreeGrafter"/>
</dbReference>
<dbReference type="SUPFAM" id="SSF52540">
    <property type="entry name" value="P-loop containing nucleoside triphosphate hydrolases"/>
    <property type="match status" value="1"/>
</dbReference>
<keyword evidence="3" id="KW-0235">DNA replication</keyword>
<dbReference type="InterPro" id="IPR003593">
    <property type="entry name" value="AAA+_ATPase"/>
</dbReference>
<dbReference type="Proteomes" id="UP000177565">
    <property type="component" value="Unassembled WGS sequence"/>
</dbReference>
<dbReference type="NCBIfam" id="TIGR02397">
    <property type="entry name" value="dnaX_nterm"/>
    <property type="match status" value="1"/>
</dbReference>
<proteinExistence type="inferred from homology"/>
<dbReference type="Gene3D" id="3.40.50.300">
    <property type="entry name" value="P-loop containing nucleotide triphosphate hydrolases"/>
    <property type="match status" value="1"/>
</dbReference>
<name>A0A1G2MQV8_9BACT</name>
<keyword evidence="3" id="KW-0067">ATP-binding</keyword>
<dbReference type="GO" id="GO:0009360">
    <property type="term" value="C:DNA polymerase III complex"/>
    <property type="evidence" value="ECO:0007669"/>
    <property type="project" value="InterPro"/>
</dbReference>
<dbReference type="SMART" id="SM00382">
    <property type="entry name" value="AAA"/>
    <property type="match status" value="1"/>
</dbReference>
<comment type="similarity">
    <text evidence="3">Belongs to the DnaX/STICHEL family.</text>
</comment>
<dbReference type="AlphaFoldDB" id="A0A1G2MQV8"/>
<evidence type="ECO:0000313" key="5">
    <source>
        <dbReference type="EMBL" id="OHA26243.1"/>
    </source>
</evidence>
<keyword evidence="1 3" id="KW-0239">DNA-directed DNA polymerase</keyword>
<reference evidence="5 6" key="1">
    <citation type="journal article" date="2016" name="Nat. Commun.">
        <title>Thousands of microbial genomes shed light on interconnected biogeochemical processes in an aquifer system.</title>
        <authorList>
            <person name="Anantharaman K."/>
            <person name="Brown C.T."/>
            <person name="Hug L.A."/>
            <person name="Sharon I."/>
            <person name="Castelle C.J."/>
            <person name="Probst A.J."/>
            <person name="Thomas B.C."/>
            <person name="Singh A."/>
            <person name="Wilkins M.J."/>
            <person name="Karaoz U."/>
            <person name="Brodie E.L."/>
            <person name="Williams K.H."/>
            <person name="Hubbard S.S."/>
            <person name="Banfield J.F."/>
        </authorList>
    </citation>
    <scope>NUCLEOTIDE SEQUENCE [LARGE SCALE GENOMIC DNA]</scope>
</reference>
<comment type="function">
    <text evidence="3">DNA polymerase III is a complex, multichain enzyme responsible for most of the replicative synthesis in bacteria. This DNA polymerase also exhibits 3' to 5' exonuclease activity.</text>
</comment>
<dbReference type="InterPro" id="IPR012763">
    <property type="entry name" value="DNA_pol_III_sug/sutau_N"/>
</dbReference>
<dbReference type="InterPro" id="IPR050238">
    <property type="entry name" value="DNA_Rep/Repair_Clamp_Loader"/>
</dbReference>
<dbReference type="STRING" id="1802312.A3C06_04615"/>
<dbReference type="Gene3D" id="1.10.8.60">
    <property type="match status" value="1"/>
</dbReference>
<organism evidence="5 6">
    <name type="scientific">Candidatus Taylorbacteria bacterium RIFCSPHIGHO2_02_FULL_46_13</name>
    <dbReference type="NCBI Taxonomy" id="1802312"/>
    <lineage>
        <taxon>Bacteria</taxon>
        <taxon>Candidatus Tayloriibacteriota</taxon>
    </lineage>
</organism>
<dbReference type="PANTHER" id="PTHR11669">
    <property type="entry name" value="REPLICATION FACTOR C / DNA POLYMERASE III GAMMA-TAU SUBUNIT"/>
    <property type="match status" value="1"/>
</dbReference>
<dbReference type="Gene3D" id="1.20.272.10">
    <property type="match status" value="1"/>
</dbReference>
<feature type="domain" description="AAA+ ATPase" evidence="4">
    <location>
        <begin position="39"/>
        <end position="160"/>
    </location>
</feature>
<dbReference type="GO" id="GO:0005524">
    <property type="term" value="F:ATP binding"/>
    <property type="evidence" value="ECO:0007669"/>
    <property type="project" value="UniProtKB-KW"/>
</dbReference>
<evidence type="ECO:0000256" key="3">
    <source>
        <dbReference type="RuleBase" id="RU364063"/>
    </source>
</evidence>
<evidence type="ECO:0000313" key="6">
    <source>
        <dbReference type="Proteomes" id="UP000177565"/>
    </source>
</evidence>
<dbReference type="PANTHER" id="PTHR11669:SF0">
    <property type="entry name" value="PROTEIN STICHEL-LIKE 2"/>
    <property type="match status" value="1"/>
</dbReference>
<comment type="caution">
    <text evidence="5">The sequence shown here is derived from an EMBL/GenBank/DDBJ whole genome shotgun (WGS) entry which is preliminary data.</text>
</comment>
<accession>A0A1G2MQV8</accession>
<keyword evidence="3" id="KW-0808">Transferase</keyword>
<gene>
    <name evidence="3" type="primary">dnaX</name>
    <name evidence="5" type="ORF">A3C06_04615</name>
</gene>
<protein>
    <recommendedName>
        <fullName evidence="3">DNA polymerase III subunit gamma/tau</fullName>
        <ecNumber evidence="3">2.7.7.7</ecNumber>
    </recommendedName>
</protein>
<evidence type="ECO:0000256" key="2">
    <source>
        <dbReference type="ARBA" id="ARBA00049244"/>
    </source>
</evidence>
<dbReference type="GO" id="GO:0003887">
    <property type="term" value="F:DNA-directed DNA polymerase activity"/>
    <property type="evidence" value="ECO:0007669"/>
    <property type="project" value="UniProtKB-KW"/>
</dbReference>
<comment type="catalytic activity">
    <reaction evidence="2 3">
        <text>DNA(n) + a 2'-deoxyribonucleoside 5'-triphosphate = DNA(n+1) + diphosphate</text>
        <dbReference type="Rhea" id="RHEA:22508"/>
        <dbReference type="Rhea" id="RHEA-COMP:17339"/>
        <dbReference type="Rhea" id="RHEA-COMP:17340"/>
        <dbReference type="ChEBI" id="CHEBI:33019"/>
        <dbReference type="ChEBI" id="CHEBI:61560"/>
        <dbReference type="ChEBI" id="CHEBI:173112"/>
        <dbReference type="EC" id="2.7.7.7"/>
    </reaction>
</comment>
<dbReference type="SUPFAM" id="SSF48019">
    <property type="entry name" value="post-AAA+ oligomerization domain-like"/>
    <property type="match status" value="1"/>
</dbReference>
<evidence type="ECO:0000256" key="1">
    <source>
        <dbReference type="ARBA" id="ARBA00022932"/>
    </source>
</evidence>
<sequence length="346" mass="38424">MKEGDLALYRRYRPQNFKEVLGQEHITSVLEGSIKLGRISHAYLFAGSRGTGKTSVARIFAREVGTTVDDTYEIDAASNTGVDDMRSLNESVNVSPFSSKYKVYIVDEVHMLSKSAFNALLKTLEEPPKHVIFILATTEVEKLPETVISRCQIFSFNRPSQEMLAEVVATTAKKEGFSLEPSSADLVALLAEGSFRDALGILQKVTSSSRDKKVSIEEVEVVTGAPRGKSINDLVAAIDERSIENALEIVRKMAQNNTDARVFCKLLLRKLRFVLLLRYAPRLKDKIKGELSGEDFEFLSGRSAKKESGINESLLLSLLDAYDQIGRSYIPELPLELALMKVLART</sequence>
<dbReference type="InterPro" id="IPR008921">
    <property type="entry name" value="DNA_pol3_clamp-load_cplx_C"/>
</dbReference>
<dbReference type="EMBL" id="MHRQ01000024">
    <property type="protein sequence ID" value="OHA26243.1"/>
    <property type="molecule type" value="Genomic_DNA"/>
</dbReference>
<dbReference type="GO" id="GO:0003677">
    <property type="term" value="F:DNA binding"/>
    <property type="evidence" value="ECO:0007669"/>
    <property type="project" value="InterPro"/>
</dbReference>
<keyword evidence="3" id="KW-0548">Nucleotidyltransferase</keyword>
<keyword evidence="3" id="KW-0547">Nucleotide-binding</keyword>
<dbReference type="EC" id="2.7.7.7" evidence="3"/>
<evidence type="ECO:0000259" key="4">
    <source>
        <dbReference type="SMART" id="SM00382"/>
    </source>
</evidence>
<dbReference type="Pfam" id="PF13177">
    <property type="entry name" value="DNA_pol3_delta2"/>
    <property type="match status" value="2"/>
</dbReference>
<dbReference type="CDD" id="cd00009">
    <property type="entry name" value="AAA"/>
    <property type="match status" value="1"/>
</dbReference>
<comment type="subunit">
    <text evidence="3">DNA polymerase III contains a core (composed of alpha, epsilon and theta chains) that associates with a tau subunit. This core dimerizes to form the POLIII' complex. PolIII' associates with the gamma complex (composed of gamma, delta, delta', psi and chi chains) and with the beta chain to form the complete DNA polymerase III complex.</text>
</comment>